<dbReference type="Proteomes" id="UP001608902">
    <property type="component" value="Unassembled WGS sequence"/>
</dbReference>
<evidence type="ECO:0000313" key="2">
    <source>
        <dbReference type="EMBL" id="MFH4978908.1"/>
    </source>
</evidence>
<feature type="domain" description="Glycosyl-hydrolase family 116 catalytic region" evidence="1">
    <location>
        <begin position="12"/>
        <end position="60"/>
    </location>
</feature>
<dbReference type="PANTHER" id="PTHR12654:SF2">
    <property type="entry name" value="NON-LYSOSOMAL GLUCOSYLCERAMIDASE"/>
    <property type="match status" value="1"/>
</dbReference>
<organism evidence="2 3">
    <name type="scientific">Gnathostoma spinigerum</name>
    <dbReference type="NCBI Taxonomy" id="75299"/>
    <lineage>
        <taxon>Eukaryota</taxon>
        <taxon>Metazoa</taxon>
        <taxon>Ecdysozoa</taxon>
        <taxon>Nematoda</taxon>
        <taxon>Chromadorea</taxon>
        <taxon>Rhabditida</taxon>
        <taxon>Spirurina</taxon>
        <taxon>Gnathostomatomorpha</taxon>
        <taxon>Gnathostomatoidea</taxon>
        <taxon>Gnathostomatidae</taxon>
        <taxon>Gnathostoma</taxon>
    </lineage>
</organism>
<dbReference type="EMBL" id="JBGFUD010003649">
    <property type="protein sequence ID" value="MFH4978908.1"/>
    <property type="molecule type" value="Genomic_DNA"/>
</dbReference>
<gene>
    <name evidence="2" type="ORF">AB6A40_005617</name>
</gene>
<dbReference type="AlphaFoldDB" id="A0ABD6EFZ7"/>
<protein>
    <recommendedName>
        <fullName evidence="1">Glycosyl-hydrolase family 116 catalytic region domain-containing protein</fullName>
    </recommendedName>
</protein>
<dbReference type="Pfam" id="PF04685">
    <property type="entry name" value="DUF608"/>
    <property type="match status" value="1"/>
</dbReference>
<evidence type="ECO:0000313" key="3">
    <source>
        <dbReference type="Proteomes" id="UP001608902"/>
    </source>
</evidence>
<keyword evidence="3" id="KW-1185">Reference proteome</keyword>
<sequence>MSFSCSSRSWRSRFLEHVWPSACILIDVGLKNWDKDGNGMIENFGAADQTYDAWRMNGMRLWSCLLER</sequence>
<comment type="caution">
    <text evidence="2">The sequence shown here is derived from an EMBL/GenBank/DDBJ whole genome shotgun (WGS) entry which is preliminary data.</text>
</comment>
<dbReference type="InterPro" id="IPR006775">
    <property type="entry name" value="GH116_catalytic"/>
</dbReference>
<name>A0ABD6EFZ7_9BILA</name>
<reference evidence="2 3" key="1">
    <citation type="submission" date="2024-08" db="EMBL/GenBank/DDBJ databases">
        <title>Gnathostoma spinigerum genome.</title>
        <authorList>
            <person name="Gonzalez-Bertolin B."/>
            <person name="Monzon S."/>
            <person name="Zaballos A."/>
            <person name="Jimenez P."/>
            <person name="Dekumyoy P."/>
            <person name="Varona S."/>
            <person name="Cuesta I."/>
            <person name="Sumanam S."/>
            <person name="Adisakwattana P."/>
            <person name="Gasser R.B."/>
            <person name="Hernandez-Gonzalez A."/>
            <person name="Young N.D."/>
            <person name="Perteguer M.J."/>
        </authorList>
    </citation>
    <scope>NUCLEOTIDE SEQUENCE [LARGE SCALE GENOMIC DNA]</scope>
    <source>
        <strain evidence="2">AL3</strain>
        <tissue evidence="2">Liver</tissue>
    </source>
</reference>
<dbReference type="InterPro" id="IPR052566">
    <property type="entry name" value="Non-lysos_glucosylceramidase"/>
</dbReference>
<proteinExistence type="predicted"/>
<accession>A0ABD6EFZ7</accession>
<dbReference type="PANTHER" id="PTHR12654">
    <property type="entry name" value="BILE ACID BETA-GLUCOSIDASE-RELATED"/>
    <property type="match status" value="1"/>
</dbReference>
<evidence type="ECO:0000259" key="1">
    <source>
        <dbReference type="Pfam" id="PF04685"/>
    </source>
</evidence>